<reference evidence="2" key="1">
    <citation type="submission" date="2013-08" db="EMBL/GenBank/DDBJ databases">
        <authorList>
            <person name="Mendez C."/>
            <person name="Richter M."/>
            <person name="Ferrer M."/>
            <person name="Sanchez J."/>
        </authorList>
    </citation>
    <scope>NUCLEOTIDE SEQUENCE</scope>
</reference>
<dbReference type="AlphaFoldDB" id="T1AZA4"/>
<keyword evidence="2" id="KW-0489">Methyltransferase</keyword>
<name>T1AZA4_9ZZZZ</name>
<organism evidence="2">
    <name type="scientific">mine drainage metagenome</name>
    <dbReference type="NCBI Taxonomy" id="410659"/>
    <lineage>
        <taxon>unclassified sequences</taxon>
        <taxon>metagenomes</taxon>
        <taxon>ecological metagenomes</taxon>
    </lineage>
</organism>
<dbReference type="CDD" id="cd02440">
    <property type="entry name" value="AdoMet_MTases"/>
    <property type="match status" value="1"/>
</dbReference>
<gene>
    <name evidence="2" type="ORF">B1B_07066</name>
</gene>
<protein>
    <submittedName>
        <fullName evidence="2">Methyltransferase type 12 domain protein</fullName>
        <ecNumber evidence="2">2.1.1.8</ecNumber>
    </submittedName>
</protein>
<dbReference type="GO" id="GO:0046539">
    <property type="term" value="F:histamine N-methyltransferase activity"/>
    <property type="evidence" value="ECO:0007669"/>
    <property type="project" value="UniProtKB-EC"/>
</dbReference>
<reference evidence="2" key="2">
    <citation type="journal article" date="2014" name="ISME J.">
        <title>Microbial stratification in low pH oxic and suboxic macroscopic growths along an acid mine drainage.</title>
        <authorList>
            <person name="Mendez-Garcia C."/>
            <person name="Mesa V."/>
            <person name="Sprenger R.R."/>
            <person name="Richter M."/>
            <person name="Diez M.S."/>
            <person name="Solano J."/>
            <person name="Bargiela R."/>
            <person name="Golyshina O.V."/>
            <person name="Manteca A."/>
            <person name="Ramos J.L."/>
            <person name="Gallego J.R."/>
            <person name="Llorente I."/>
            <person name="Martins Dos Santos V.A."/>
            <person name="Jensen O.N."/>
            <person name="Pelaez A.I."/>
            <person name="Sanchez J."/>
            <person name="Ferrer M."/>
        </authorList>
    </citation>
    <scope>NUCLEOTIDE SEQUENCE</scope>
</reference>
<dbReference type="InterPro" id="IPR029063">
    <property type="entry name" value="SAM-dependent_MTases_sf"/>
</dbReference>
<dbReference type="Pfam" id="PF13649">
    <property type="entry name" value="Methyltransf_25"/>
    <property type="match status" value="1"/>
</dbReference>
<evidence type="ECO:0000259" key="1">
    <source>
        <dbReference type="Pfam" id="PF13649"/>
    </source>
</evidence>
<dbReference type="Gene3D" id="3.40.50.150">
    <property type="entry name" value="Vaccinia Virus protein VP39"/>
    <property type="match status" value="1"/>
</dbReference>
<dbReference type="GO" id="GO:0032259">
    <property type="term" value="P:methylation"/>
    <property type="evidence" value="ECO:0007669"/>
    <property type="project" value="UniProtKB-KW"/>
</dbReference>
<keyword evidence="2" id="KW-0808">Transferase</keyword>
<comment type="caution">
    <text evidence="2">The sequence shown here is derived from an EMBL/GenBank/DDBJ whole genome shotgun (WGS) entry which is preliminary data.</text>
</comment>
<feature type="domain" description="Methyltransferase" evidence="1">
    <location>
        <begin position="51"/>
        <end position="140"/>
    </location>
</feature>
<evidence type="ECO:0000313" key="2">
    <source>
        <dbReference type="EMBL" id="EQD62892.1"/>
    </source>
</evidence>
<dbReference type="EMBL" id="AUZY01004495">
    <property type="protein sequence ID" value="EQD62892.1"/>
    <property type="molecule type" value="Genomic_DNA"/>
</dbReference>
<sequence length="222" mass="24121">MIAESHDRAPRIAARFAGRWRQGYVRGKLRSDPAFATIATLLTEAGAARPVLDLGCGMGLLGQWLRECGHRGAYLGIDNDARKLRAGRAAAATLHPALDLRAGDLQALPEFSGHVVLLDALHYLARAPQQALLAACAQRLGAGDLLLIRSVLRDASWRYRITQAEELLAAASGWMRTAARHIPEGDALSENLGALGLRVTRQPLWGRTPFNSWLIVARRAPN</sequence>
<proteinExistence type="predicted"/>
<dbReference type="EC" id="2.1.1.8" evidence="2"/>
<dbReference type="SUPFAM" id="SSF53335">
    <property type="entry name" value="S-adenosyl-L-methionine-dependent methyltransferases"/>
    <property type="match status" value="1"/>
</dbReference>
<dbReference type="InterPro" id="IPR041698">
    <property type="entry name" value="Methyltransf_25"/>
</dbReference>
<accession>T1AZA4</accession>